<dbReference type="RefSeq" id="WP_406857143.1">
    <property type="nucleotide sequence ID" value="NZ_CP157484.1"/>
</dbReference>
<keyword evidence="3" id="KW-0029">Amino-acid transport</keyword>
<organism evidence="5">
    <name type="scientific">Alsobacter sp. KACC 23698</name>
    <dbReference type="NCBI Taxonomy" id="3149229"/>
    <lineage>
        <taxon>Bacteria</taxon>
        <taxon>Pseudomonadati</taxon>
        <taxon>Pseudomonadota</taxon>
        <taxon>Alphaproteobacteria</taxon>
        <taxon>Hyphomicrobiales</taxon>
        <taxon>Alsobacteraceae</taxon>
        <taxon>Alsobacter</taxon>
    </lineage>
</organism>
<name>A0AAU7JJB2_9HYPH</name>
<proteinExistence type="inferred from homology"/>
<dbReference type="InterPro" id="IPR028081">
    <property type="entry name" value="Leu-bd"/>
</dbReference>
<feature type="domain" description="Leucine-binding protein" evidence="4">
    <location>
        <begin position="33"/>
        <end position="396"/>
    </location>
</feature>
<evidence type="ECO:0000256" key="1">
    <source>
        <dbReference type="ARBA" id="ARBA00010062"/>
    </source>
</evidence>
<dbReference type="InterPro" id="IPR028082">
    <property type="entry name" value="Peripla_BP_I"/>
</dbReference>
<dbReference type="GO" id="GO:0006865">
    <property type="term" value="P:amino acid transport"/>
    <property type="evidence" value="ECO:0007669"/>
    <property type="project" value="UniProtKB-KW"/>
</dbReference>
<dbReference type="Pfam" id="PF13458">
    <property type="entry name" value="Peripla_BP_6"/>
    <property type="match status" value="1"/>
</dbReference>
<dbReference type="PANTHER" id="PTHR30483:SF6">
    <property type="entry name" value="PERIPLASMIC BINDING PROTEIN OF ABC TRANSPORTER FOR NATURAL AMINO ACIDS"/>
    <property type="match status" value="1"/>
</dbReference>
<gene>
    <name evidence="5" type="ORF">ABEG18_05765</name>
</gene>
<dbReference type="Gene3D" id="3.40.50.2300">
    <property type="match status" value="2"/>
</dbReference>
<dbReference type="PANTHER" id="PTHR30483">
    <property type="entry name" value="LEUCINE-SPECIFIC-BINDING PROTEIN"/>
    <property type="match status" value="1"/>
</dbReference>
<accession>A0AAU7JJB2</accession>
<sequence>MRTITKRTFSLTSTGLAAVLILTATPSLSQEVYRIGALNPVTGAGSTYGSGMQKSILAAAAEVNAAGGPAGRRLEVLADDSQTAPEPAVLAAKKLIEVNKVGAILGTWSSSVSLAIQPLTQSSNVILMHTSSAPALFAQNQRLLSWGFQSGSKYNGQAMAAAVAKEGFKRPVIMAFNNDAATGNVGYFRTSWEATGGKVLASVVYEPRRTSYRSELQKALTQNPDVIVLSGYLPDTTIILREAYELGVTAKFLIPGWAAGPQLISALGPDASQDVLVYESVPDVEGAAFKRYSEAYNKALGATGEDNVFAAQSYDMVITLALAMEKAGASADNIAIARAVREVANPEGQKVSSFAEGQKALKAGQKINYEGASGRLDFDEDGNAVADFAVFTIDKGKYVKRYSLK</sequence>
<evidence type="ECO:0000313" key="5">
    <source>
        <dbReference type="EMBL" id="XBO40287.1"/>
    </source>
</evidence>
<comment type="similarity">
    <text evidence="1">Belongs to the leucine-binding protein family.</text>
</comment>
<keyword evidence="2" id="KW-0732">Signal</keyword>
<reference evidence="5" key="1">
    <citation type="submission" date="2024-05" db="EMBL/GenBank/DDBJ databases">
        <authorList>
            <person name="Kim S."/>
            <person name="Heo J."/>
            <person name="Choi H."/>
            <person name="Choi Y."/>
            <person name="Kwon S.-W."/>
            <person name="Kim Y."/>
        </authorList>
    </citation>
    <scope>NUCLEOTIDE SEQUENCE</scope>
    <source>
        <strain evidence="5">KACC 23698</strain>
    </source>
</reference>
<evidence type="ECO:0000259" key="4">
    <source>
        <dbReference type="Pfam" id="PF13458"/>
    </source>
</evidence>
<keyword evidence="3" id="KW-0813">Transport</keyword>
<dbReference type="SUPFAM" id="SSF53822">
    <property type="entry name" value="Periplasmic binding protein-like I"/>
    <property type="match status" value="1"/>
</dbReference>
<dbReference type="InterPro" id="IPR051010">
    <property type="entry name" value="BCAA_transport"/>
</dbReference>
<protein>
    <submittedName>
        <fullName evidence="5">ABC transporter substrate-binding protein</fullName>
    </submittedName>
</protein>
<evidence type="ECO:0000256" key="3">
    <source>
        <dbReference type="ARBA" id="ARBA00022970"/>
    </source>
</evidence>
<dbReference type="CDD" id="cd06346">
    <property type="entry name" value="PBP1_ABC_ligand_binding-like"/>
    <property type="match status" value="1"/>
</dbReference>
<dbReference type="EMBL" id="CP157484">
    <property type="protein sequence ID" value="XBO40287.1"/>
    <property type="molecule type" value="Genomic_DNA"/>
</dbReference>
<dbReference type="AlphaFoldDB" id="A0AAU7JJB2"/>
<evidence type="ECO:0000256" key="2">
    <source>
        <dbReference type="ARBA" id="ARBA00022729"/>
    </source>
</evidence>